<sequence length="335" mass="36067">MFKLGTILFGVFLAASALPYDPVIRKLDDGLRYQYAEGPDGSLHLVDLWGKVSDLAAAARYNPDVQNMYHLFTRQNPTVSQPLVFGFDALVSLTNYDAAKRTIIIIHGWLETVTSDNNSVLVHAFLEADDVNVIVVDWSAGAGAIYYFTALANTLPSGVSVARFITWLNSVTGSSLSKYHVVGHNLGGHQAGIVGRNVEGAIGYITALDASFSGWSNNDDKFQPSDGAYTEAIHTNSGILGYISTLAQADFYPNGGVSMPGCGNQECNHRRSVHYFAESLVSRGFTGRRCSSVATAMTGNCFLLGNLNMGGLEPKPGKSGIYYLETNEAPPFSRG</sequence>
<reference evidence="1" key="1">
    <citation type="submission" date="2023-03" db="EMBL/GenBank/DDBJ databases">
        <title>Chromosome-level genomes of two armyworms, Mythimna separata and Mythimna loreyi, provide insights into the biosynthesis and reception of sex pheromones.</title>
        <authorList>
            <person name="Zhao H."/>
        </authorList>
    </citation>
    <scope>NUCLEOTIDE SEQUENCE</scope>
    <source>
        <strain evidence="1">BeijingLab</strain>
    </source>
</reference>
<organism evidence="1 2">
    <name type="scientific">Mythimna loreyi</name>
    <dbReference type="NCBI Taxonomy" id="667449"/>
    <lineage>
        <taxon>Eukaryota</taxon>
        <taxon>Metazoa</taxon>
        <taxon>Ecdysozoa</taxon>
        <taxon>Arthropoda</taxon>
        <taxon>Hexapoda</taxon>
        <taxon>Insecta</taxon>
        <taxon>Pterygota</taxon>
        <taxon>Neoptera</taxon>
        <taxon>Endopterygota</taxon>
        <taxon>Lepidoptera</taxon>
        <taxon>Glossata</taxon>
        <taxon>Ditrysia</taxon>
        <taxon>Noctuoidea</taxon>
        <taxon>Noctuidae</taxon>
        <taxon>Noctuinae</taxon>
        <taxon>Hadenini</taxon>
        <taxon>Mythimna</taxon>
    </lineage>
</organism>
<protein>
    <submittedName>
        <fullName evidence="1">Uncharacterized protein</fullName>
    </submittedName>
</protein>
<evidence type="ECO:0000313" key="1">
    <source>
        <dbReference type="EMBL" id="KAJ8704818.1"/>
    </source>
</evidence>
<evidence type="ECO:0000313" key="2">
    <source>
        <dbReference type="Proteomes" id="UP001231649"/>
    </source>
</evidence>
<gene>
    <name evidence="1" type="ORF">PYW08_012138</name>
</gene>
<accession>A0ACC2PZF6</accession>
<proteinExistence type="predicted"/>
<keyword evidence="2" id="KW-1185">Reference proteome</keyword>
<dbReference type="Proteomes" id="UP001231649">
    <property type="component" value="Chromosome 30"/>
</dbReference>
<dbReference type="EMBL" id="CM056806">
    <property type="protein sequence ID" value="KAJ8704818.1"/>
    <property type="molecule type" value="Genomic_DNA"/>
</dbReference>
<name>A0ACC2PZF6_9NEOP</name>
<comment type="caution">
    <text evidence="1">The sequence shown here is derived from an EMBL/GenBank/DDBJ whole genome shotgun (WGS) entry which is preliminary data.</text>
</comment>